<keyword evidence="3" id="KW-1185">Reference proteome</keyword>
<protein>
    <submittedName>
        <fullName evidence="2">Uncharacterized protein</fullName>
    </submittedName>
</protein>
<sequence length="409" mass="45259">MHKRALVVHQIILLAHAGPRRRDGRRVGEHTDGPLGPGQLTARQHRGRLLVDADLEPGGTPVDEVDVPLGLDCCHRLVGVLGHDVTAEQHAAGHVLAHPGVALYHRVLGREARVRDLGHGAALVERLRGGHERRVRDERKVHPRKWHQVRLKLVQVHVHRALEAERGRGRRDDLRDQRIQVGVVGPIDLQRLGADLVRRLVVHDEAAVGRGHISVRAQHGVVRLDDGRRDLRRWVHRELQLALLPVVHRDLVEQQRGKAGPGASAERVEQQETLQPIALLRQLPQGARDALDDLLADGVVSAGEIVCRVLLPHDHVLRMVQLLVRAVSDVADNGLLQVDKNGPGYDAACARVPKEARHVFLHRQIRAHQSIGLHAVLGGEQLPACIPDLAAGLSNLDRNYFALRNTINP</sequence>
<evidence type="ECO:0000313" key="2">
    <source>
        <dbReference type="EnsemblMetazoa" id="ENSAATROPP010661"/>
    </source>
</evidence>
<accession>A0AAG5DHP0</accession>
<dbReference type="EnsemblMetazoa" id="ENSAATROPT011773">
    <property type="protein sequence ID" value="ENSAATROPP010661"/>
    <property type="gene ID" value="ENSAATROPG009591"/>
</dbReference>
<proteinExistence type="predicted"/>
<name>A0AAG5DHP0_ANOAO</name>
<evidence type="ECO:0000313" key="3">
    <source>
        <dbReference type="Proteomes" id="UP000075880"/>
    </source>
</evidence>
<dbReference type="Proteomes" id="UP000075880">
    <property type="component" value="Unassembled WGS sequence"/>
</dbReference>
<organism evidence="2 3">
    <name type="scientific">Anopheles atroparvus</name>
    <name type="common">European mosquito</name>
    <dbReference type="NCBI Taxonomy" id="41427"/>
    <lineage>
        <taxon>Eukaryota</taxon>
        <taxon>Metazoa</taxon>
        <taxon>Ecdysozoa</taxon>
        <taxon>Arthropoda</taxon>
        <taxon>Hexapoda</taxon>
        <taxon>Insecta</taxon>
        <taxon>Pterygota</taxon>
        <taxon>Neoptera</taxon>
        <taxon>Endopterygota</taxon>
        <taxon>Diptera</taxon>
        <taxon>Nematocera</taxon>
        <taxon>Culicoidea</taxon>
        <taxon>Culicidae</taxon>
        <taxon>Anophelinae</taxon>
        <taxon>Anopheles</taxon>
    </lineage>
</organism>
<reference evidence="2" key="1">
    <citation type="submission" date="2024-04" db="UniProtKB">
        <authorList>
            <consortium name="EnsemblMetazoa"/>
        </authorList>
    </citation>
    <scope>IDENTIFICATION</scope>
    <source>
        <strain evidence="2">EBRO</strain>
    </source>
</reference>
<feature type="region of interest" description="Disordered" evidence="1">
    <location>
        <begin position="22"/>
        <end position="43"/>
    </location>
</feature>
<dbReference type="AlphaFoldDB" id="A0AAG5DHP0"/>
<evidence type="ECO:0000256" key="1">
    <source>
        <dbReference type="SAM" id="MobiDB-lite"/>
    </source>
</evidence>